<name>S9V7S7_9TRYP</name>
<reference evidence="2 3" key="1">
    <citation type="journal article" date="2013" name="PLoS ONE">
        <title>Predicting the Proteins of Angomonas deanei, Strigomonas culicis and Their Respective Endosymbionts Reveals New Aspects of the Trypanosomatidae Family.</title>
        <authorList>
            <person name="Motta M.C."/>
            <person name="Martins A.C."/>
            <person name="de Souza S.S."/>
            <person name="Catta-Preta C.M."/>
            <person name="Silva R."/>
            <person name="Klein C.C."/>
            <person name="de Almeida L.G."/>
            <person name="de Lima Cunha O."/>
            <person name="Ciapina L.P."/>
            <person name="Brocchi M."/>
            <person name="Colabardini A.C."/>
            <person name="de Araujo Lima B."/>
            <person name="Machado C.R."/>
            <person name="de Almeida Soares C.M."/>
            <person name="Probst C.M."/>
            <person name="de Menezes C.B."/>
            <person name="Thompson C.E."/>
            <person name="Bartholomeu D.C."/>
            <person name="Gradia D.F."/>
            <person name="Pavoni D.P."/>
            <person name="Grisard E.C."/>
            <person name="Fantinatti-Garboggini F."/>
            <person name="Marchini F.K."/>
            <person name="Rodrigues-Luiz G.F."/>
            <person name="Wagner G."/>
            <person name="Goldman G.H."/>
            <person name="Fietto J.L."/>
            <person name="Elias M.C."/>
            <person name="Goldman M.H."/>
            <person name="Sagot M.F."/>
            <person name="Pereira M."/>
            <person name="Stoco P.H."/>
            <person name="de Mendonca-Neto R.P."/>
            <person name="Teixeira S.M."/>
            <person name="Maciel T.E."/>
            <person name="de Oliveira Mendes T.A."/>
            <person name="Urmenyi T.P."/>
            <person name="de Souza W."/>
            <person name="Schenkman S."/>
            <person name="de Vasconcelos A.T."/>
        </authorList>
    </citation>
    <scope>NUCLEOTIDE SEQUENCE [LARGE SCALE GENOMIC DNA]</scope>
</reference>
<feature type="region of interest" description="Disordered" evidence="1">
    <location>
        <begin position="189"/>
        <end position="222"/>
    </location>
</feature>
<feature type="region of interest" description="Disordered" evidence="1">
    <location>
        <begin position="409"/>
        <end position="430"/>
    </location>
</feature>
<evidence type="ECO:0000256" key="1">
    <source>
        <dbReference type="SAM" id="MobiDB-lite"/>
    </source>
</evidence>
<feature type="compositionally biased region" description="Low complexity" evidence="1">
    <location>
        <begin position="271"/>
        <end position="281"/>
    </location>
</feature>
<dbReference type="AlphaFoldDB" id="S9V7S7"/>
<organism evidence="2 3">
    <name type="scientific">Strigomonas culicis</name>
    <dbReference type="NCBI Taxonomy" id="28005"/>
    <lineage>
        <taxon>Eukaryota</taxon>
        <taxon>Discoba</taxon>
        <taxon>Euglenozoa</taxon>
        <taxon>Kinetoplastea</taxon>
        <taxon>Metakinetoplastina</taxon>
        <taxon>Trypanosomatida</taxon>
        <taxon>Trypanosomatidae</taxon>
        <taxon>Strigomonadinae</taxon>
        <taxon>Strigomonas</taxon>
    </lineage>
</organism>
<evidence type="ECO:0000313" key="2">
    <source>
        <dbReference type="EMBL" id="EPY23011.1"/>
    </source>
</evidence>
<feature type="region of interest" description="Disordered" evidence="1">
    <location>
        <begin position="271"/>
        <end position="295"/>
    </location>
</feature>
<feature type="region of interest" description="Disordered" evidence="1">
    <location>
        <begin position="1"/>
        <end position="33"/>
    </location>
</feature>
<accession>S9V7S7</accession>
<evidence type="ECO:0000313" key="3">
    <source>
        <dbReference type="Proteomes" id="UP000015354"/>
    </source>
</evidence>
<dbReference type="EMBL" id="ATMH01007947">
    <property type="protein sequence ID" value="EPY23011.1"/>
    <property type="molecule type" value="Genomic_DNA"/>
</dbReference>
<keyword evidence="3" id="KW-1185">Reference proteome</keyword>
<dbReference type="Proteomes" id="UP000015354">
    <property type="component" value="Unassembled WGS sequence"/>
</dbReference>
<protein>
    <submittedName>
        <fullName evidence="2">Uncharacterized protein</fullName>
    </submittedName>
</protein>
<comment type="caution">
    <text evidence="2">The sequence shown here is derived from an EMBL/GenBank/DDBJ whole genome shotgun (WGS) entry which is preliminary data.</text>
</comment>
<gene>
    <name evidence="2" type="ORF">STCU_07947</name>
</gene>
<sequence>MEPKTTTIARRAVTDTAGDALTARGDSPAPTEDGASVFALSVYGGAPSESAPVVAHRPGENIKGTSTFLSRTQRGVERGTAAPDVDYWPYDDVRSTSKRDPCFVQMDVPETRRRREPTVAGVPTGAYSVEGDIAKGVHSAVQMRSTTGRDAHWYGQRERLGDALDFIDLDPALRAVRPHERAATLPPRVDGLDETARGAPPPDTAVSVERNPDFPGPGLGGAADLSRVRDFAHMVTRDERQRARKLNAFSTEGVEGYDVDSDATRPRAPAAHIHPRAPGHGALHDPSPTELGETPSLKWVRPTTERTTAFGAGSARPNQLLPLHDLTYDADRGRRALAPHTKGHPMIGTTVSREARARVGPRVAGDGPDVMYDVAGLPKQHALQVPDFDKQITKETQFAGHRVQSERWLAKNPTAPSPGHYDINYSQVEI</sequence>
<proteinExistence type="predicted"/>
<dbReference type="OrthoDB" id="247693at2759"/>